<evidence type="ECO:0000259" key="3">
    <source>
        <dbReference type="PROSITE" id="PS51857"/>
    </source>
</evidence>
<protein>
    <submittedName>
        <fullName evidence="4">Cold-shock protein</fullName>
    </submittedName>
</protein>
<dbReference type="InterPro" id="IPR012340">
    <property type="entry name" value="NA-bd_OB-fold"/>
</dbReference>
<dbReference type="InterPro" id="IPR011129">
    <property type="entry name" value="CSD"/>
</dbReference>
<feature type="domain" description="CSD" evidence="3">
    <location>
        <begin position="4"/>
        <end position="67"/>
    </location>
</feature>
<organism evidence="4 5">
    <name type="scientific">Legionella dresdenensis</name>
    <dbReference type="NCBI Taxonomy" id="450200"/>
    <lineage>
        <taxon>Bacteria</taxon>
        <taxon>Pseudomonadati</taxon>
        <taxon>Pseudomonadota</taxon>
        <taxon>Gammaproteobacteria</taxon>
        <taxon>Legionellales</taxon>
        <taxon>Legionellaceae</taxon>
        <taxon>Legionella</taxon>
    </lineage>
</organism>
<gene>
    <name evidence="4" type="ORF">ACFORL_02360</name>
</gene>
<dbReference type="InterPro" id="IPR012156">
    <property type="entry name" value="Cold_shock_CspA"/>
</dbReference>
<accession>A0ABV8CC96</accession>
<dbReference type="CDD" id="cd04458">
    <property type="entry name" value="CSP_CDS"/>
    <property type="match status" value="1"/>
</dbReference>
<evidence type="ECO:0000313" key="4">
    <source>
        <dbReference type="EMBL" id="MFC3907924.1"/>
    </source>
</evidence>
<proteinExistence type="predicted"/>
<dbReference type="RefSeq" id="WP_382340706.1">
    <property type="nucleotide sequence ID" value="NZ_JBHSAB010000001.1"/>
</dbReference>
<dbReference type="SUPFAM" id="SSF50249">
    <property type="entry name" value="Nucleic acid-binding proteins"/>
    <property type="match status" value="1"/>
</dbReference>
<evidence type="ECO:0000256" key="2">
    <source>
        <dbReference type="ARBA" id="ARBA00022490"/>
    </source>
</evidence>
<evidence type="ECO:0000256" key="1">
    <source>
        <dbReference type="ARBA" id="ARBA00004496"/>
    </source>
</evidence>
<dbReference type="Pfam" id="PF00313">
    <property type="entry name" value="CSD"/>
    <property type="match status" value="1"/>
</dbReference>
<keyword evidence="2" id="KW-0963">Cytoplasm</keyword>
<comment type="subcellular location">
    <subcellularLocation>
        <location evidence="1">Cytoplasm</location>
    </subcellularLocation>
</comment>
<dbReference type="PRINTS" id="PR00050">
    <property type="entry name" value="COLDSHOCK"/>
</dbReference>
<evidence type="ECO:0000313" key="5">
    <source>
        <dbReference type="Proteomes" id="UP001595758"/>
    </source>
</evidence>
<reference evidence="5" key="1">
    <citation type="journal article" date="2019" name="Int. J. Syst. Evol. Microbiol.">
        <title>The Global Catalogue of Microorganisms (GCM) 10K type strain sequencing project: providing services to taxonomists for standard genome sequencing and annotation.</title>
        <authorList>
            <consortium name="The Broad Institute Genomics Platform"/>
            <consortium name="The Broad Institute Genome Sequencing Center for Infectious Disease"/>
            <person name="Wu L."/>
            <person name="Ma J."/>
        </authorList>
    </citation>
    <scope>NUCLEOTIDE SEQUENCE [LARGE SCALE GENOMIC DNA]</scope>
    <source>
        <strain evidence="5">CCUG 59858</strain>
    </source>
</reference>
<dbReference type="SMART" id="SM00357">
    <property type="entry name" value="CSP"/>
    <property type="match status" value="1"/>
</dbReference>
<dbReference type="PANTHER" id="PTHR11544">
    <property type="entry name" value="COLD SHOCK DOMAIN CONTAINING PROTEINS"/>
    <property type="match status" value="1"/>
</dbReference>
<dbReference type="PROSITE" id="PS51857">
    <property type="entry name" value="CSD_2"/>
    <property type="match status" value="1"/>
</dbReference>
<dbReference type="Gene3D" id="2.40.50.140">
    <property type="entry name" value="Nucleic acid-binding proteins"/>
    <property type="match status" value="1"/>
</dbReference>
<dbReference type="InterPro" id="IPR050181">
    <property type="entry name" value="Cold_shock_domain"/>
</dbReference>
<comment type="caution">
    <text evidence="4">The sequence shown here is derived from an EMBL/GenBank/DDBJ whole genome shotgun (WGS) entry which is preliminary data.</text>
</comment>
<sequence length="68" mass="7384">MSEKIRGTVKWFNEGKGFGFIESNGKDYFVHFSAILGSGFKTLAEGAAVMFKPGQGQKGPQAEEVELV</sequence>
<dbReference type="Proteomes" id="UP001595758">
    <property type="component" value="Unassembled WGS sequence"/>
</dbReference>
<dbReference type="InterPro" id="IPR002059">
    <property type="entry name" value="CSP_DNA-bd"/>
</dbReference>
<name>A0ABV8CC96_9GAMM</name>
<dbReference type="EMBL" id="JBHSAB010000001">
    <property type="protein sequence ID" value="MFC3907924.1"/>
    <property type="molecule type" value="Genomic_DNA"/>
</dbReference>
<keyword evidence="5" id="KW-1185">Reference proteome</keyword>
<dbReference type="PIRSF" id="PIRSF002599">
    <property type="entry name" value="Cold_shock_A"/>
    <property type="match status" value="1"/>
</dbReference>